<gene>
    <name evidence="3" type="ORF">ABDJ85_08090</name>
</gene>
<protein>
    <submittedName>
        <fullName evidence="3">Tripartite tricarboxylate transporter substrate binding protein</fullName>
    </submittedName>
</protein>
<sequence length="317" mass="33031">MTRSLLLALSLCLPLLSGAQTAWPEKPIRIVLPYPPGGPSDIVMRAAGEKMLVSLKQPLVIDNKPGAGGNLGTAEVSRAAPDGHTWLVSTDTTFTVNPHVYKSLGFKPDDLIPVAMLTQFGQTLVCHPSVGVHTVTELVAKAKGQRMNYASGGLGVPGHLTMELLQSLAGFDMTHIPYKGPGPATQDVLGGQVPCGFLAGPTVLPHVAAGKLVALAVSSATRSPALPDVPTVAEAGIKGYEANFYLVAMAPKGTPEAIVQKFRAALLEALRAPDVVARLKASDQVVVGYDGAKTAAVLAADSKKWGEIARKIQLGLD</sequence>
<dbReference type="EMBL" id="JBDPZD010000002">
    <property type="protein sequence ID" value="MEO3691425.1"/>
    <property type="molecule type" value="Genomic_DNA"/>
</dbReference>
<reference evidence="3 4" key="1">
    <citation type="submission" date="2024-05" db="EMBL/GenBank/DDBJ databases">
        <title>Roseateles sp. DJS-2-20 16S ribosomal RNA gene Genome sequencing and assembly.</title>
        <authorList>
            <person name="Woo H."/>
        </authorList>
    </citation>
    <scope>NUCLEOTIDE SEQUENCE [LARGE SCALE GENOMIC DNA]</scope>
    <source>
        <strain evidence="3 4">DJS-2-20</strain>
    </source>
</reference>
<feature type="signal peptide" evidence="2">
    <location>
        <begin position="1"/>
        <end position="19"/>
    </location>
</feature>
<dbReference type="PANTHER" id="PTHR42928:SF5">
    <property type="entry name" value="BLR1237 PROTEIN"/>
    <property type="match status" value="1"/>
</dbReference>
<feature type="chain" id="PRO_5045493086" evidence="2">
    <location>
        <begin position="20"/>
        <end position="317"/>
    </location>
</feature>
<dbReference type="PANTHER" id="PTHR42928">
    <property type="entry name" value="TRICARBOXYLATE-BINDING PROTEIN"/>
    <property type="match status" value="1"/>
</dbReference>
<dbReference type="Pfam" id="PF03401">
    <property type="entry name" value="TctC"/>
    <property type="match status" value="1"/>
</dbReference>
<dbReference type="Gene3D" id="3.40.190.10">
    <property type="entry name" value="Periplasmic binding protein-like II"/>
    <property type="match status" value="1"/>
</dbReference>
<dbReference type="InterPro" id="IPR042100">
    <property type="entry name" value="Bug_dom1"/>
</dbReference>
<dbReference type="PIRSF" id="PIRSF017082">
    <property type="entry name" value="YflP"/>
    <property type="match status" value="1"/>
</dbReference>
<keyword evidence="2" id="KW-0732">Signal</keyword>
<evidence type="ECO:0000256" key="2">
    <source>
        <dbReference type="SAM" id="SignalP"/>
    </source>
</evidence>
<dbReference type="RefSeq" id="WP_347704247.1">
    <property type="nucleotide sequence ID" value="NZ_JBDPZD010000002.1"/>
</dbReference>
<evidence type="ECO:0000313" key="4">
    <source>
        <dbReference type="Proteomes" id="UP001495147"/>
    </source>
</evidence>
<dbReference type="InterPro" id="IPR005064">
    <property type="entry name" value="BUG"/>
</dbReference>
<proteinExistence type="inferred from homology"/>
<comment type="caution">
    <text evidence="3">The sequence shown here is derived from an EMBL/GenBank/DDBJ whole genome shotgun (WGS) entry which is preliminary data.</text>
</comment>
<comment type="similarity">
    <text evidence="1">Belongs to the UPF0065 (bug) family.</text>
</comment>
<accession>A0ABV0G135</accession>
<keyword evidence="4" id="KW-1185">Reference proteome</keyword>
<dbReference type="CDD" id="cd07012">
    <property type="entry name" value="PBP2_Bug_TTT"/>
    <property type="match status" value="1"/>
</dbReference>
<dbReference type="Gene3D" id="3.40.190.150">
    <property type="entry name" value="Bordetella uptake gene, domain 1"/>
    <property type="match status" value="1"/>
</dbReference>
<organism evidence="3 4">
    <name type="scientific">Roseateles paludis</name>
    <dbReference type="NCBI Taxonomy" id="3145238"/>
    <lineage>
        <taxon>Bacteria</taxon>
        <taxon>Pseudomonadati</taxon>
        <taxon>Pseudomonadota</taxon>
        <taxon>Betaproteobacteria</taxon>
        <taxon>Burkholderiales</taxon>
        <taxon>Sphaerotilaceae</taxon>
        <taxon>Roseateles</taxon>
    </lineage>
</organism>
<name>A0ABV0G135_9BURK</name>
<dbReference type="SUPFAM" id="SSF53850">
    <property type="entry name" value="Periplasmic binding protein-like II"/>
    <property type="match status" value="1"/>
</dbReference>
<dbReference type="Proteomes" id="UP001495147">
    <property type="component" value="Unassembled WGS sequence"/>
</dbReference>
<evidence type="ECO:0000313" key="3">
    <source>
        <dbReference type="EMBL" id="MEO3691425.1"/>
    </source>
</evidence>
<evidence type="ECO:0000256" key="1">
    <source>
        <dbReference type="ARBA" id="ARBA00006987"/>
    </source>
</evidence>